<dbReference type="InterPro" id="IPR002182">
    <property type="entry name" value="NB-ARC"/>
</dbReference>
<name>A0AAD7JGL4_9AGAR</name>
<dbReference type="GO" id="GO:0007166">
    <property type="term" value="P:cell surface receptor signaling pathway"/>
    <property type="evidence" value="ECO:0007669"/>
    <property type="project" value="InterPro"/>
</dbReference>
<protein>
    <recommendedName>
        <fullName evidence="1">NB-ARC domain-containing protein</fullName>
    </recommendedName>
</protein>
<dbReference type="InterPro" id="IPR027417">
    <property type="entry name" value="P-loop_NTPase"/>
</dbReference>
<dbReference type="Gene3D" id="3.40.50.300">
    <property type="entry name" value="P-loop containing nucleotide triphosphate hydrolases"/>
    <property type="match status" value="1"/>
</dbReference>
<dbReference type="Gene3D" id="1.20.930.20">
    <property type="entry name" value="Adaptor protein Cbl, N-terminal domain"/>
    <property type="match status" value="1"/>
</dbReference>
<proteinExistence type="predicted"/>
<feature type="domain" description="NB-ARC" evidence="1">
    <location>
        <begin position="190"/>
        <end position="259"/>
    </location>
</feature>
<dbReference type="GO" id="GO:0043531">
    <property type="term" value="F:ADP binding"/>
    <property type="evidence" value="ECO:0007669"/>
    <property type="project" value="InterPro"/>
</dbReference>
<dbReference type="SUPFAM" id="SSF52540">
    <property type="entry name" value="P-loop containing nucleoside triphosphate hydrolases"/>
    <property type="match status" value="1"/>
</dbReference>
<organism evidence="2 3">
    <name type="scientific">Mycena metata</name>
    <dbReference type="NCBI Taxonomy" id="1033252"/>
    <lineage>
        <taxon>Eukaryota</taxon>
        <taxon>Fungi</taxon>
        <taxon>Dikarya</taxon>
        <taxon>Basidiomycota</taxon>
        <taxon>Agaricomycotina</taxon>
        <taxon>Agaricomycetes</taxon>
        <taxon>Agaricomycetidae</taxon>
        <taxon>Agaricales</taxon>
        <taxon>Marasmiineae</taxon>
        <taxon>Mycenaceae</taxon>
        <taxon>Mycena</taxon>
    </lineage>
</organism>
<comment type="caution">
    <text evidence="2">The sequence shown here is derived from an EMBL/GenBank/DDBJ whole genome shotgun (WGS) entry which is preliminary data.</text>
</comment>
<dbReference type="Proteomes" id="UP001215598">
    <property type="component" value="Unassembled WGS sequence"/>
</dbReference>
<gene>
    <name evidence="2" type="ORF">B0H16DRAFT_1455366</name>
</gene>
<sequence length="407" mass="44701">MPRTTTVAEKRLRNITDLLTTAVTLLSELDDAFGTPFLRPISKTTASLINLMQNCKRNKDQCVQLLEGLHGVLYAIIDLHLKSQTAGTLPPATLVHIGQFTETVHKIHTFVEAQQDGSKFRIFFRQGEMNSLLKACLSGLDTATRVFKIETGTMILNSIEDMRLRTADLHKELLEFISTHSDGILSDNSSSAIIATLSSEPSPRIAILGGGGMGKTTLVRAALHHPHISSTFEHRYFVAAESASTSTELAALIGLHIGLNSGTDLLRPVITMRGAERPAKVRWSRPFLQPLKPLSNAAARETFRDITDHLVEEEDMIQLLQLTDNMPLAVELVAHLTDYEEPSAILERWATEKTSSLAIGYDRRSNLDASIGMSLSSPRITPGPRSLLSLLSMLPDGPNTLLPPLKF</sequence>
<reference evidence="2" key="1">
    <citation type="submission" date="2023-03" db="EMBL/GenBank/DDBJ databases">
        <title>Massive genome expansion in bonnet fungi (Mycena s.s.) driven by repeated elements and novel gene families across ecological guilds.</title>
        <authorList>
            <consortium name="Lawrence Berkeley National Laboratory"/>
            <person name="Harder C.B."/>
            <person name="Miyauchi S."/>
            <person name="Viragh M."/>
            <person name="Kuo A."/>
            <person name="Thoen E."/>
            <person name="Andreopoulos B."/>
            <person name="Lu D."/>
            <person name="Skrede I."/>
            <person name="Drula E."/>
            <person name="Henrissat B."/>
            <person name="Morin E."/>
            <person name="Kohler A."/>
            <person name="Barry K."/>
            <person name="LaButti K."/>
            <person name="Morin E."/>
            <person name="Salamov A."/>
            <person name="Lipzen A."/>
            <person name="Mereny Z."/>
            <person name="Hegedus B."/>
            <person name="Baldrian P."/>
            <person name="Stursova M."/>
            <person name="Weitz H."/>
            <person name="Taylor A."/>
            <person name="Grigoriev I.V."/>
            <person name="Nagy L.G."/>
            <person name="Martin F."/>
            <person name="Kauserud H."/>
        </authorList>
    </citation>
    <scope>NUCLEOTIDE SEQUENCE</scope>
    <source>
        <strain evidence="2">CBHHK182m</strain>
    </source>
</reference>
<evidence type="ECO:0000313" key="2">
    <source>
        <dbReference type="EMBL" id="KAJ7762924.1"/>
    </source>
</evidence>
<keyword evidence="3" id="KW-1185">Reference proteome</keyword>
<dbReference type="Pfam" id="PF00931">
    <property type="entry name" value="NB-ARC"/>
    <property type="match status" value="1"/>
</dbReference>
<dbReference type="CDD" id="cd21037">
    <property type="entry name" value="MLKL_NTD"/>
    <property type="match status" value="1"/>
</dbReference>
<dbReference type="EMBL" id="JARKIB010000031">
    <property type="protein sequence ID" value="KAJ7762924.1"/>
    <property type="molecule type" value="Genomic_DNA"/>
</dbReference>
<evidence type="ECO:0000259" key="1">
    <source>
        <dbReference type="Pfam" id="PF00931"/>
    </source>
</evidence>
<dbReference type="AlphaFoldDB" id="A0AAD7JGL4"/>
<dbReference type="InterPro" id="IPR059179">
    <property type="entry name" value="MLKL-like_MCAfunc"/>
</dbReference>
<accession>A0AAD7JGL4</accession>
<dbReference type="InterPro" id="IPR036537">
    <property type="entry name" value="Adaptor_Cbl_N_dom_sf"/>
</dbReference>
<evidence type="ECO:0000313" key="3">
    <source>
        <dbReference type="Proteomes" id="UP001215598"/>
    </source>
</evidence>